<reference evidence="1 2" key="1">
    <citation type="submission" date="2023-02" db="EMBL/GenBank/DDBJ databases">
        <title>Genome sequence of Mucilaginibacter jinjuensis strain KACC 16571.</title>
        <authorList>
            <person name="Kim S."/>
            <person name="Heo J."/>
            <person name="Kwon S.-W."/>
        </authorList>
    </citation>
    <scope>NUCLEOTIDE SEQUENCE [LARGE SCALE GENOMIC DNA]</scope>
    <source>
        <strain evidence="1 2">KACC 16571</strain>
    </source>
</reference>
<accession>A0ABY7T2H9</accession>
<dbReference type="RefSeq" id="WP_273628556.1">
    <property type="nucleotide sequence ID" value="NZ_CP117167.1"/>
</dbReference>
<protein>
    <submittedName>
        <fullName evidence="1">Baseplate J/gp47 family protein</fullName>
    </submittedName>
</protein>
<dbReference type="Proteomes" id="UP001216139">
    <property type="component" value="Chromosome"/>
</dbReference>
<evidence type="ECO:0000313" key="2">
    <source>
        <dbReference type="Proteomes" id="UP001216139"/>
    </source>
</evidence>
<proteinExistence type="predicted"/>
<dbReference type="EMBL" id="CP117167">
    <property type="protein sequence ID" value="WCT10375.1"/>
    <property type="molecule type" value="Genomic_DNA"/>
</dbReference>
<sequence length="1254" mass="138576">MACSDKKNPLVRSGLSQQQRIASALQNGYINVDERQYADWIVFANKFSAWLNYYDNTNTAVATWQPFFASDISAVLGSIAIQKIDDYKLAIAEQFKILKSEDSVYGINPKKEAFSSLTAAIITLAGSLDYYLQQLPDGNDVKTLIQNQITGKLQLALQKLLADYKGAKQQHLIKEVDNPDWLVLNRPVLKVTTLIGQNLSPLWLNGAASLHDFYHHLPVDTSIYGDLTWGSSRKLMHAANHNLFSGLFDQFLMALSKLFNSAQTTLLQTLSNWNSHPAHYALFLTFLRLYKNAQDDANTLTQRHLDFYYKEVLQLSPQAATLNQAHILVQLANQVDAYQLSAGALFKAGKDSLGKDVAYALTKDTLFNKAQIAGLMSVYKGNTADQIGTVNNNGRLFAAPVINSADGLGAKLTSANNEWQPFAGKTFSDGTLTSINIPTANIGFAIASHYLSLAEGKRLVNVKFAPALTSAQITAINNISVSLTTAKGWYNAVSPSWANGGVIDGTTTPATTLSFTIPGDAPAIVAYVAKVHGGTFNVDVPVLKVYLNNDNAVQYPYDLLKDINITTVEVETKVGLKSDDSITTGIKNLMLFGDNGVLDPSKPFVPFGTAPKQGDTMIIGNEEVFKKKDAQLQLQVEWKNLPASAKDIDFSDGTTVDYAHVVDVFTDLNPKVNILALNKGVWEQVTTNVGILADYIQYKLYGSVIGTTSNPSVLTIPVNLMSPNDGVFADYEDIYLPYTITANNGFIKLMLTDTFGHDEYQAAYTKYLITQAKTPTNDAAPVKPYTPLIQALTLHYKAHAISNVTTATEASFDARDLQFFHLYPFGQAEQHSFLSGSSTVALLPQFKSTAKTENIGEFYIGIQNIIGGQSVSILFQVLEGTTDPLEEKPDNHVTWSYLSNNKWEDFSKTQVSDATLQLIQSGIISFILPADASTDNTLLPAGLLWIRAAVTTETDAVCKIISVDTQAAVVIYQPNNNAPDFMNNVLPAQTISKLVVADAAVKKVTQPYTSFGGKPVENNQQYYVRVSERLRHKDRAITIWDYEHLILQAFPSIQKVKCLNHTSYIGNNYNEVAPGHITIITIPDLNNRNDANPLRPYTNQNVLTDIEAFLKTKVSCHVKLTARQPQFEEVRLKFNVKFFDGYEFSYYHDQLQQEITRFLTPWSYNSNAEIDFGGKVYKSVLINFIEERPYVDYVTNVAMYQRVTDGAPESADQDEIIASTAKSILVSASPSKHDITEIVPIAFSFIKNLIKLNL</sequence>
<evidence type="ECO:0000313" key="1">
    <source>
        <dbReference type="EMBL" id="WCT10375.1"/>
    </source>
</evidence>
<name>A0ABY7T2H9_9SPHI</name>
<organism evidence="1 2">
    <name type="scientific">Mucilaginibacter jinjuensis</name>
    <dbReference type="NCBI Taxonomy" id="1176721"/>
    <lineage>
        <taxon>Bacteria</taxon>
        <taxon>Pseudomonadati</taxon>
        <taxon>Bacteroidota</taxon>
        <taxon>Sphingobacteriia</taxon>
        <taxon>Sphingobacteriales</taxon>
        <taxon>Sphingobacteriaceae</taxon>
        <taxon>Mucilaginibacter</taxon>
    </lineage>
</organism>
<gene>
    <name evidence="1" type="ORF">PQO05_16695</name>
</gene>
<keyword evidence="2" id="KW-1185">Reference proteome</keyword>